<evidence type="ECO:0008006" key="4">
    <source>
        <dbReference type="Google" id="ProtNLM"/>
    </source>
</evidence>
<name>A0ABQ8RYV9_PERAM</name>
<organism evidence="2 3">
    <name type="scientific">Periplaneta americana</name>
    <name type="common">American cockroach</name>
    <name type="synonym">Blatta americana</name>
    <dbReference type="NCBI Taxonomy" id="6978"/>
    <lineage>
        <taxon>Eukaryota</taxon>
        <taxon>Metazoa</taxon>
        <taxon>Ecdysozoa</taxon>
        <taxon>Arthropoda</taxon>
        <taxon>Hexapoda</taxon>
        <taxon>Insecta</taxon>
        <taxon>Pterygota</taxon>
        <taxon>Neoptera</taxon>
        <taxon>Polyneoptera</taxon>
        <taxon>Dictyoptera</taxon>
        <taxon>Blattodea</taxon>
        <taxon>Blattoidea</taxon>
        <taxon>Blattidae</taxon>
        <taxon>Blattinae</taxon>
        <taxon>Periplaneta</taxon>
    </lineage>
</organism>
<dbReference type="PANTHER" id="PTHR19446">
    <property type="entry name" value="REVERSE TRANSCRIPTASES"/>
    <property type="match status" value="1"/>
</dbReference>
<keyword evidence="1" id="KW-0175">Coiled coil</keyword>
<evidence type="ECO:0000256" key="1">
    <source>
        <dbReference type="SAM" id="Coils"/>
    </source>
</evidence>
<keyword evidence="3" id="KW-1185">Reference proteome</keyword>
<gene>
    <name evidence="2" type="ORF">ANN_26677</name>
</gene>
<protein>
    <recommendedName>
        <fullName evidence="4">DUF4371 domain-containing protein</fullName>
    </recommendedName>
</protein>
<dbReference type="Proteomes" id="UP001148838">
    <property type="component" value="Unassembled WGS sequence"/>
</dbReference>
<evidence type="ECO:0000313" key="3">
    <source>
        <dbReference type="Proteomes" id="UP001148838"/>
    </source>
</evidence>
<sequence length="559" mass="64755">MFALSSDERAFNIESFSHRYCRPFAYVLPSGALQLSDSKEDLLQDILHNSLAKENKEILRLRKVPVLKKYMRGQGYDGASAMSGQFQGAQAFILKECPAALYVHCASHSLNLAISDDVSSKADMLHSSVTKPAFLISLHVINKLFCVTKTLSEYLQKTDMNLEKALKRVENVLEVLQQLAEILKQYNEKRRHYKKLLREKRASHLEKEVQQLIKFAMDDPFTALKTTRPSFPNMIQMQTWVDHFREILNQSRSDAMLPVQNNHHPIFPKITEQEILAAIMGKTRKAAGSDGIANEHLKLAAPHLIQTWTQLFNKCLEYGTILEKWRHSTIKVLYKGKGATSSPDAYRGIALENPLFKVFSKVLTKRLYDLTDKRIPEEQLGFREGESHLACHKQPVVRHPSGTQISQRETIYNIYGFQKSLRSARQTDHNEEARNDNWRQLSDPHHQVYYDSQQGDHRRQRNDIDTYSSNEWESSKADLAQQIDENFFAEGLEKLVHWYDKCFNLHETTFLADLAVPPCWKWEFVDIEVLSLSHVQTQVPKFRALLIRDLWYKILNNKQ</sequence>
<evidence type="ECO:0000313" key="2">
    <source>
        <dbReference type="EMBL" id="KAJ4426878.1"/>
    </source>
</evidence>
<proteinExistence type="predicted"/>
<reference evidence="2 3" key="1">
    <citation type="journal article" date="2022" name="Allergy">
        <title>Genome assembly and annotation of Periplaneta americana reveal a comprehensive cockroach allergen profile.</title>
        <authorList>
            <person name="Wang L."/>
            <person name="Xiong Q."/>
            <person name="Saelim N."/>
            <person name="Wang L."/>
            <person name="Nong W."/>
            <person name="Wan A.T."/>
            <person name="Shi M."/>
            <person name="Liu X."/>
            <person name="Cao Q."/>
            <person name="Hui J.H.L."/>
            <person name="Sookrung N."/>
            <person name="Leung T.F."/>
            <person name="Tungtrongchitr A."/>
            <person name="Tsui S.K.W."/>
        </authorList>
    </citation>
    <scope>NUCLEOTIDE SEQUENCE [LARGE SCALE GENOMIC DNA]</scope>
    <source>
        <strain evidence="2">PWHHKU_190912</strain>
    </source>
</reference>
<dbReference type="EMBL" id="JAJSOF020000039">
    <property type="protein sequence ID" value="KAJ4426878.1"/>
    <property type="molecule type" value="Genomic_DNA"/>
</dbReference>
<comment type="caution">
    <text evidence="2">The sequence shown here is derived from an EMBL/GenBank/DDBJ whole genome shotgun (WGS) entry which is preliminary data.</text>
</comment>
<accession>A0ABQ8RYV9</accession>
<feature type="coiled-coil region" evidence="1">
    <location>
        <begin position="159"/>
        <end position="203"/>
    </location>
</feature>